<organism evidence="2">
    <name type="scientific">Myoviridae sp. ctHMa1</name>
    <dbReference type="NCBI Taxonomy" id="2827671"/>
    <lineage>
        <taxon>Viruses</taxon>
        <taxon>Duplodnaviria</taxon>
        <taxon>Heunggongvirae</taxon>
        <taxon>Uroviricota</taxon>
        <taxon>Caudoviricetes</taxon>
    </lineage>
</organism>
<name>A0A8S5SFZ9_9CAUD</name>
<dbReference type="EMBL" id="BK032590">
    <property type="protein sequence ID" value="DAF49848.1"/>
    <property type="molecule type" value="Genomic_DNA"/>
</dbReference>
<feature type="region of interest" description="Disordered" evidence="1">
    <location>
        <begin position="63"/>
        <end position="90"/>
    </location>
</feature>
<sequence length="176" mass="19439">MRKIESFQMKKIYAIGHALGITGNGSEDELHVLVSGVTGKDSIKELSYQEAMAVIKRLEDLQGGTAAPKPSSRKPKEHSQRPGGVTSGQQKKIWALMYELKKRDKSPNEVPLGDRLCAVIKKELHVDAIAKNPFAWLTFSQGNTLIEVLKGYLKSLERKEAASDGIVRPCEDRKPG</sequence>
<accession>A0A8S5SFZ9</accession>
<protein>
    <recommendedName>
        <fullName evidence="3">Regulatory protein GemA</fullName>
    </recommendedName>
</protein>
<evidence type="ECO:0008006" key="3">
    <source>
        <dbReference type="Google" id="ProtNLM"/>
    </source>
</evidence>
<proteinExistence type="predicted"/>
<evidence type="ECO:0000256" key="1">
    <source>
        <dbReference type="SAM" id="MobiDB-lite"/>
    </source>
</evidence>
<dbReference type="Pfam" id="PF06252">
    <property type="entry name" value="GemA"/>
    <property type="match status" value="1"/>
</dbReference>
<reference evidence="2" key="1">
    <citation type="journal article" date="2021" name="Proc. Natl. Acad. Sci. U.S.A.">
        <title>A Catalog of Tens of Thousands of Viruses from Human Metagenomes Reveals Hidden Associations with Chronic Diseases.</title>
        <authorList>
            <person name="Tisza M.J."/>
            <person name="Buck C.B."/>
        </authorList>
    </citation>
    <scope>NUCLEOTIDE SEQUENCE</scope>
    <source>
        <strain evidence="2">CtHMa1</strain>
    </source>
</reference>
<dbReference type="InterPro" id="IPR009363">
    <property type="entry name" value="Phage_Mu_Gp16"/>
</dbReference>
<evidence type="ECO:0000313" key="2">
    <source>
        <dbReference type="EMBL" id="DAF49848.1"/>
    </source>
</evidence>